<keyword evidence="2" id="KW-1185">Reference proteome</keyword>
<organism evidence="1 2">
    <name type="scientific">Streptomyces ureilyticus</name>
    <dbReference type="NCBI Taxonomy" id="1775131"/>
    <lineage>
        <taxon>Bacteria</taxon>
        <taxon>Bacillati</taxon>
        <taxon>Actinomycetota</taxon>
        <taxon>Actinomycetes</taxon>
        <taxon>Kitasatosporales</taxon>
        <taxon>Streptomycetaceae</taxon>
        <taxon>Streptomyces</taxon>
    </lineage>
</organism>
<name>A0ABX0DHC6_9ACTN</name>
<protein>
    <submittedName>
        <fullName evidence="1">Sulfotransferase</fullName>
    </submittedName>
</protein>
<gene>
    <name evidence="1" type="ORF">G6048_03530</name>
</gene>
<dbReference type="RefSeq" id="WP_165337932.1">
    <property type="nucleotide sequence ID" value="NZ_JAAKZX010000007.1"/>
</dbReference>
<dbReference type="PANTHER" id="PTHR33844">
    <property type="entry name" value="SULFOTRANSFER_1 DOMAIN-CONTAINING PROTEIN"/>
    <property type="match status" value="1"/>
</dbReference>
<comment type="caution">
    <text evidence="1">The sequence shown here is derived from an EMBL/GenBank/DDBJ whole genome shotgun (WGS) entry which is preliminary data.</text>
</comment>
<dbReference type="PANTHER" id="PTHR33844:SF1">
    <property type="entry name" value="SULFOTRANSFERASE DOMAIN-CONTAINING PROTEIN"/>
    <property type="match status" value="1"/>
</dbReference>
<dbReference type="Pfam" id="PF13469">
    <property type="entry name" value="Sulfotransfer_3"/>
    <property type="match status" value="2"/>
</dbReference>
<proteinExistence type="predicted"/>
<accession>A0ABX0DHC6</accession>
<dbReference type="Gene3D" id="3.40.50.300">
    <property type="entry name" value="P-loop containing nucleotide triphosphate hydrolases"/>
    <property type="match status" value="1"/>
</dbReference>
<sequence length="374" mass="41556">MIGDSGESDEYVKPAFDSVKSAFDSAKPVFIVSAGRCGSNLVSRLLGAHPDVTSVTALFARRGAGRLLHQLRSGPGFWMELTRPAPMFDAIVRDGMAPEEFAYPYGHGRFHPEQGVPLICHMTLPSLSRGPAPSLEPDGWYAELAADIPGWEARASAEQYLRLLEWFRRRTGGRVVVESTPGSLKYLDMLVRAYPDARFIYLHRDPVDTVLSMNRHILTRVDGIVRDALRLLRITSFADLSPACRPRMPLVRHHLKVVLPPYDIRAANDFGIPLDVFAQPWLGATQRARTVLAELPPRQRAVMRYEDLVTDPPKVLRALAEFLGVPAPADWLSFADRTVRRRRAGTGPYGLGDPLATLRAACAIEMPEPTLDRC</sequence>
<dbReference type="InterPro" id="IPR027417">
    <property type="entry name" value="P-loop_NTPase"/>
</dbReference>
<dbReference type="Proteomes" id="UP001518140">
    <property type="component" value="Unassembled WGS sequence"/>
</dbReference>
<evidence type="ECO:0000313" key="1">
    <source>
        <dbReference type="EMBL" id="NGO41275.1"/>
    </source>
</evidence>
<reference evidence="1 2" key="1">
    <citation type="submission" date="2020-02" db="EMBL/GenBank/DDBJ databases">
        <title>Whole-genome analyses of novel actinobacteria.</title>
        <authorList>
            <person name="Sahin N."/>
            <person name="Tokatli A."/>
        </authorList>
    </citation>
    <scope>NUCLEOTIDE SEQUENCE [LARGE SCALE GENOMIC DNA]</scope>
    <source>
        <strain evidence="1 2">YC419</strain>
    </source>
</reference>
<evidence type="ECO:0000313" key="2">
    <source>
        <dbReference type="Proteomes" id="UP001518140"/>
    </source>
</evidence>
<dbReference type="EMBL" id="JAAKZX010000007">
    <property type="protein sequence ID" value="NGO41275.1"/>
    <property type="molecule type" value="Genomic_DNA"/>
</dbReference>
<dbReference type="SUPFAM" id="SSF52540">
    <property type="entry name" value="P-loop containing nucleoside triphosphate hydrolases"/>
    <property type="match status" value="1"/>
</dbReference>